<feature type="non-terminal residue" evidence="1">
    <location>
        <position position="1"/>
    </location>
</feature>
<evidence type="ECO:0000313" key="1">
    <source>
        <dbReference type="EMBL" id="WAR03821.1"/>
    </source>
</evidence>
<dbReference type="EMBL" id="CP111015">
    <property type="protein sequence ID" value="WAR03821.1"/>
    <property type="molecule type" value="Genomic_DNA"/>
</dbReference>
<evidence type="ECO:0000313" key="2">
    <source>
        <dbReference type="Proteomes" id="UP001164746"/>
    </source>
</evidence>
<dbReference type="Proteomes" id="UP001164746">
    <property type="component" value="Chromosome 4"/>
</dbReference>
<organism evidence="1 2">
    <name type="scientific">Mya arenaria</name>
    <name type="common">Soft-shell clam</name>
    <dbReference type="NCBI Taxonomy" id="6604"/>
    <lineage>
        <taxon>Eukaryota</taxon>
        <taxon>Metazoa</taxon>
        <taxon>Spiralia</taxon>
        <taxon>Lophotrochozoa</taxon>
        <taxon>Mollusca</taxon>
        <taxon>Bivalvia</taxon>
        <taxon>Autobranchia</taxon>
        <taxon>Heteroconchia</taxon>
        <taxon>Euheterodonta</taxon>
        <taxon>Imparidentia</taxon>
        <taxon>Neoheterodontei</taxon>
        <taxon>Myida</taxon>
        <taxon>Myoidea</taxon>
        <taxon>Myidae</taxon>
        <taxon>Mya</taxon>
    </lineage>
</organism>
<sequence length="96" mass="10646">INPVIIILREHENVDGNVLTILEPPHIAHLPAHGWDAPHSGNVALEPIDKQDSVVFDEGVAGFTNLRTISATFLKKEIRKQYSALLETGMLRPLVF</sequence>
<protein>
    <submittedName>
        <fullName evidence="1">Uncharacterized protein</fullName>
    </submittedName>
</protein>
<gene>
    <name evidence="1" type="ORF">MAR_010379</name>
</gene>
<reference evidence="1" key="1">
    <citation type="submission" date="2022-11" db="EMBL/GenBank/DDBJ databases">
        <title>Centuries of genome instability and evolution in soft-shell clam transmissible cancer (bioRxiv).</title>
        <authorList>
            <person name="Hart S.F.M."/>
            <person name="Yonemitsu M.A."/>
            <person name="Giersch R.M."/>
            <person name="Beal B.F."/>
            <person name="Arriagada G."/>
            <person name="Davis B.W."/>
            <person name="Ostrander E.A."/>
            <person name="Goff S.P."/>
            <person name="Metzger M.J."/>
        </authorList>
    </citation>
    <scope>NUCLEOTIDE SEQUENCE</scope>
    <source>
        <strain evidence="1">MELC-2E11</strain>
        <tissue evidence="1">Siphon/mantle</tissue>
    </source>
</reference>
<name>A0ABY7E9J5_MYAAR</name>
<keyword evidence="2" id="KW-1185">Reference proteome</keyword>
<proteinExistence type="predicted"/>
<accession>A0ABY7E9J5</accession>